<accession>A0A4V5N5R0</accession>
<keyword evidence="3" id="KW-1185">Reference proteome</keyword>
<proteinExistence type="predicted"/>
<gene>
    <name evidence="2" type="ORF">B0A50_01065</name>
</gene>
<feature type="compositionally biased region" description="Pro residues" evidence="1">
    <location>
        <begin position="519"/>
        <end position="534"/>
    </location>
</feature>
<feature type="compositionally biased region" description="Low complexity" evidence="1">
    <location>
        <begin position="347"/>
        <end position="356"/>
    </location>
</feature>
<dbReference type="Proteomes" id="UP000308549">
    <property type="component" value="Unassembled WGS sequence"/>
</dbReference>
<feature type="region of interest" description="Disordered" evidence="1">
    <location>
        <begin position="822"/>
        <end position="864"/>
    </location>
</feature>
<feature type="compositionally biased region" description="Basic and acidic residues" evidence="1">
    <location>
        <begin position="28"/>
        <end position="48"/>
    </location>
</feature>
<feature type="compositionally biased region" description="Basic and acidic residues" evidence="1">
    <location>
        <begin position="635"/>
        <end position="647"/>
    </location>
</feature>
<dbReference type="OrthoDB" id="3943769at2759"/>
<feature type="region of interest" description="Disordered" evidence="1">
    <location>
        <begin position="487"/>
        <end position="560"/>
    </location>
</feature>
<dbReference type="AlphaFoldDB" id="A0A4V5N5R0"/>
<feature type="compositionally biased region" description="Low complexity" evidence="1">
    <location>
        <begin position="116"/>
        <end position="128"/>
    </location>
</feature>
<feature type="compositionally biased region" description="Acidic residues" evidence="1">
    <location>
        <begin position="952"/>
        <end position="965"/>
    </location>
</feature>
<protein>
    <submittedName>
        <fullName evidence="2">Uncharacterized protein</fullName>
    </submittedName>
</protein>
<feature type="region of interest" description="Disordered" evidence="1">
    <location>
        <begin position="605"/>
        <end position="654"/>
    </location>
</feature>
<evidence type="ECO:0000313" key="3">
    <source>
        <dbReference type="Proteomes" id="UP000308549"/>
    </source>
</evidence>
<evidence type="ECO:0000313" key="2">
    <source>
        <dbReference type="EMBL" id="TKA32839.1"/>
    </source>
</evidence>
<feature type="compositionally biased region" description="Low complexity" evidence="1">
    <location>
        <begin position="825"/>
        <end position="843"/>
    </location>
</feature>
<feature type="compositionally biased region" description="Basic and acidic residues" evidence="1">
    <location>
        <begin position="605"/>
        <end position="615"/>
    </location>
</feature>
<comment type="caution">
    <text evidence="2">The sequence shown here is derived from an EMBL/GenBank/DDBJ whole genome shotgun (WGS) entry which is preliminary data.</text>
</comment>
<feature type="region of interest" description="Disordered" evidence="1">
    <location>
        <begin position="899"/>
        <end position="991"/>
    </location>
</feature>
<feature type="compositionally biased region" description="Low complexity" evidence="1">
    <location>
        <begin position="83"/>
        <end position="96"/>
    </location>
</feature>
<feature type="compositionally biased region" description="Acidic residues" evidence="1">
    <location>
        <begin position="980"/>
        <end position="991"/>
    </location>
</feature>
<evidence type="ECO:0000256" key="1">
    <source>
        <dbReference type="SAM" id="MobiDB-lite"/>
    </source>
</evidence>
<feature type="region of interest" description="Disordered" evidence="1">
    <location>
        <begin position="327"/>
        <end position="419"/>
    </location>
</feature>
<dbReference type="EMBL" id="NAJL01000004">
    <property type="protein sequence ID" value="TKA32839.1"/>
    <property type="molecule type" value="Genomic_DNA"/>
</dbReference>
<feature type="compositionally biased region" description="Basic residues" evidence="1">
    <location>
        <begin position="1"/>
        <end position="14"/>
    </location>
</feature>
<feature type="compositionally biased region" description="Basic residues" evidence="1">
    <location>
        <begin position="104"/>
        <end position="115"/>
    </location>
</feature>
<name>A0A4V5N5R0_9PEZI</name>
<sequence length="991" mass="110356">MAQARRSSRNRKPSRRLEDSKSTQTKMVRFEDEPTEKALQHQPSEPRQEQQNPVAAKGELKSEPKAKKARLTLKVSSRASTHATPSAENTTSASSAEGDTIAVHQKKKEIGRPVKKATAATFAADSDSPLSDLHESARRAASGISRSPKHVSAGAANRPWGRKGKAPAKSTPSEDYVMVDADDQVEELEIDPNEDQGHEDTDVDDLGDGQDVISINSDDEEKQQREQDPTFLILDRPWKVQGFNHDMRHHWETMYCTVQQGQVSQSWDMTEEYQHEKDKEMLRYMEDFPLPTWVISKDLAEQAFFRLIERMRWRSMGIRIYGDTRIPEMIPNSTPSRTMPGPPGSGHMPQHAQMPHHPNHYSPRPSDMVSSGAANGRPDMMVRGTPNNVHPPPPQQTLRSQPNAMPMGVPPGPHPQQQTMRGPPHGMLPPGMHPAQLARQTGVPSPNPGSLNVPMSHMPQDMPYAVPPHLMNYTNVPHLMMAPASYVPRPPPGMQHAPMPQQAAPTSATKKRREKKETPPPASPPPPPPTPPYPVRSRPMPRKEFNKSGRKNMRKQAEALEFPWQRKMDFNKARAESKWDDSGYDTGVLDDMAMVREKNMPVITKLDDDLAEKQRNQRNKRKKGQTGDDEDGSDDESKKPEGEEQKTARKNANIGGDPYYSGNYSFATEADLAKALALQRRTPDEIIEAAQENKIDWDLCKDIYICWNPGKKGLTQDLEQAKFRIYDTLITRKQLKDTPILDRRAAECIVDFCPDLLWRETLLRIVSEAGYGNKDVRDRFCYNGCHNDKATVTKRIAAALGQKQIAGPRTKAREDALQLTEEENTAAAEAEAAEATARAESAGEGSGQAGGQRKRGPSMKENKDRYYPGEEAWHEANKVDFANYIQFFGKRPGTRVWHAGEKRKHMSDAENAAMERDDNEDGEGVSSMSPGKKIRGNESASTTAGDARDDTAEVEDSDAEVENSDQGDAVSEQPDSVLGDSDDGGDGMDLS</sequence>
<reference evidence="2 3" key="1">
    <citation type="submission" date="2017-03" db="EMBL/GenBank/DDBJ databases">
        <title>Genomes of endolithic fungi from Antarctica.</title>
        <authorList>
            <person name="Coleine C."/>
            <person name="Masonjones S."/>
            <person name="Stajich J.E."/>
        </authorList>
    </citation>
    <scope>NUCLEOTIDE SEQUENCE [LARGE SCALE GENOMIC DNA]</scope>
    <source>
        <strain evidence="2 3">CCFEE 6315</strain>
    </source>
</reference>
<organism evidence="2 3">
    <name type="scientific">Salinomyces thailandicus</name>
    <dbReference type="NCBI Taxonomy" id="706561"/>
    <lineage>
        <taxon>Eukaryota</taxon>
        <taxon>Fungi</taxon>
        <taxon>Dikarya</taxon>
        <taxon>Ascomycota</taxon>
        <taxon>Pezizomycotina</taxon>
        <taxon>Dothideomycetes</taxon>
        <taxon>Dothideomycetidae</taxon>
        <taxon>Mycosphaerellales</taxon>
        <taxon>Teratosphaeriaceae</taxon>
        <taxon>Salinomyces</taxon>
    </lineage>
</organism>
<feature type="region of interest" description="Disordered" evidence="1">
    <location>
        <begin position="189"/>
        <end position="229"/>
    </location>
</feature>
<feature type="region of interest" description="Disordered" evidence="1">
    <location>
        <begin position="1"/>
        <end position="176"/>
    </location>
</feature>